<organism evidence="2 3">
    <name type="scientific">Novimethylophilus kurashikiensis</name>
    <dbReference type="NCBI Taxonomy" id="1825523"/>
    <lineage>
        <taxon>Bacteria</taxon>
        <taxon>Pseudomonadati</taxon>
        <taxon>Pseudomonadota</taxon>
        <taxon>Betaproteobacteria</taxon>
        <taxon>Nitrosomonadales</taxon>
        <taxon>Methylophilaceae</taxon>
        <taxon>Novimethylophilus</taxon>
    </lineage>
</organism>
<name>A0A2R5F632_9PROT</name>
<dbReference type="OrthoDB" id="7356530at2"/>
<keyword evidence="3" id="KW-1185">Reference proteome</keyword>
<comment type="caution">
    <text evidence="2">The sequence shown here is derived from an EMBL/GenBank/DDBJ whole genome shotgun (WGS) entry which is preliminary data.</text>
</comment>
<evidence type="ECO:0000256" key="1">
    <source>
        <dbReference type="SAM" id="Phobius"/>
    </source>
</evidence>
<keyword evidence="1" id="KW-1133">Transmembrane helix</keyword>
<proteinExistence type="predicted"/>
<accession>A0A2R5F632</accession>
<dbReference type="AlphaFoldDB" id="A0A2R5F632"/>
<evidence type="ECO:0000313" key="2">
    <source>
        <dbReference type="EMBL" id="GBG13359.1"/>
    </source>
</evidence>
<dbReference type="EMBL" id="BDOQ01000003">
    <property type="protein sequence ID" value="GBG13359.1"/>
    <property type="molecule type" value="Genomic_DNA"/>
</dbReference>
<protein>
    <submittedName>
        <fullName evidence="2">Acriflavin resistance protein</fullName>
    </submittedName>
</protein>
<feature type="transmembrane region" description="Helical" evidence="1">
    <location>
        <begin position="87"/>
        <end position="106"/>
    </location>
</feature>
<dbReference type="RefSeq" id="WP_109014571.1">
    <property type="nucleotide sequence ID" value="NZ_BDOQ01000003.1"/>
</dbReference>
<feature type="transmembrane region" description="Helical" evidence="1">
    <location>
        <begin position="57"/>
        <end position="75"/>
    </location>
</feature>
<keyword evidence="1" id="KW-0472">Membrane</keyword>
<feature type="transmembrane region" description="Helical" evidence="1">
    <location>
        <begin position="12"/>
        <end position="36"/>
    </location>
</feature>
<reference evidence="2 3" key="1">
    <citation type="journal article" date="2018" name="Environ. Microbiol.">
        <title>Isolation and genomic characterization of Novimethylophilus kurashikiensis gen. nov. sp. nov., a new lanthanide-dependent methylotrophic species of Methylophilaceae.</title>
        <authorList>
            <person name="Lv H."/>
            <person name="Sahin N."/>
            <person name="Tani A."/>
        </authorList>
    </citation>
    <scope>NUCLEOTIDE SEQUENCE [LARGE SCALE GENOMIC DNA]</scope>
    <source>
        <strain evidence="2 3">La2-4</strain>
    </source>
</reference>
<dbReference type="Proteomes" id="UP000245081">
    <property type="component" value="Unassembled WGS sequence"/>
</dbReference>
<gene>
    <name evidence="2" type="ORF">NMK_0905</name>
</gene>
<keyword evidence="1" id="KW-0812">Transmembrane</keyword>
<sequence>METFIIARVLHVLGVVLWIGGVGMVTMVLLPAVKAFRSEAERVEFFEAVESRFARQARIYTLITGLSGFYMLYVLNAWDRYLDAQFWWVHAMTATWAIFTLMLFVLEPLVLHRKLAQSARTAPRKTLTAIIVMHWLLLTMSLVTVAGAVAGSHGWSFQ</sequence>
<evidence type="ECO:0000313" key="3">
    <source>
        <dbReference type="Proteomes" id="UP000245081"/>
    </source>
</evidence>
<feature type="transmembrane region" description="Helical" evidence="1">
    <location>
        <begin position="127"/>
        <end position="150"/>
    </location>
</feature>